<protein>
    <submittedName>
        <fullName evidence="1">Uncharacterized protein</fullName>
    </submittedName>
</protein>
<dbReference type="EMBL" id="FOFD01000006">
    <property type="protein sequence ID" value="SER52041.1"/>
    <property type="molecule type" value="Genomic_DNA"/>
</dbReference>
<reference evidence="2" key="1">
    <citation type="submission" date="2016-10" db="EMBL/GenBank/DDBJ databases">
        <authorList>
            <person name="Varghese N."/>
            <person name="Submissions S."/>
        </authorList>
    </citation>
    <scope>NUCLEOTIDE SEQUENCE [LARGE SCALE GENOMIC DNA]</scope>
    <source>
        <strain evidence="2">DSM 25055</strain>
    </source>
</reference>
<dbReference type="AlphaFoldDB" id="A0A1H9PV00"/>
<keyword evidence="2" id="KW-1185">Reference proteome</keyword>
<proteinExistence type="predicted"/>
<sequence length="196" mass="23029">MSTTADSPSDARLRHIKTRLEDMVARMWTPHREEQELEPLEVGISDDRAYVGYVGKLDCRLLQDDVIRTFDDGYYQFNWWHTGEADGDGISVKPITAEEYYDVPRGMDARKAGVIEACEETGVHVPHIQTKMKSTWLQHFESREEAERNLSVLREPIEKQYEKYNTDIKKFEIREFGGHRDYLQDESWYSIIIHLN</sequence>
<gene>
    <name evidence="1" type="ORF">SAMN04489841_3989</name>
</gene>
<dbReference type="STRING" id="1186196.SAMN04489841_3989"/>
<evidence type="ECO:0000313" key="1">
    <source>
        <dbReference type="EMBL" id="SER52041.1"/>
    </source>
</evidence>
<evidence type="ECO:0000313" key="2">
    <source>
        <dbReference type="Proteomes" id="UP000199114"/>
    </source>
</evidence>
<organism evidence="1 2">
    <name type="scientific">Natrinema salaciae</name>
    <dbReference type="NCBI Taxonomy" id="1186196"/>
    <lineage>
        <taxon>Archaea</taxon>
        <taxon>Methanobacteriati</taxon>
        <taxon>Methanobacteriota</taxon>
        <taxon>Stenosarchaea group</taxon>
        <taxon>Halobacteria</taxon>
        <taxon>Halobacteriales</taxon>
        <taxon>Natrialbaceae</taxon>
        <taxon>Natrinema</taxon>
    </lineage>
</organism>
<dbReference type="RefSeq" id="WP_090620888.1">
    <property type="nucleotide sequence ID" value="NZ_FOFD01000006.1"/>
</dbReference>
<dbReference type="Proteomes" id="UP000199114">
    <property type="component" value="Unassembled WGS sequence"/>
</dbReference>
<name>A0A1H9PV00_9EURY</name>
<accession>A0A1H9PV00</accession>